<evidence type="ECO:0000259" key="1">
    <source>
        <dbReference type="Pfam" id="PF16064"/>
    </source>
</evidence>
<gene>
    <name evidence="2" type="ORF">CTOB1V02_LOCUS11871</name>
</gene>
<accession>A0A7R8WT44</accession>
<evidence type="ECO:0000313" key="2">
    <source>
        <dbReference type="EMBL" id="CAD7234053.1"/>
    </source>
</evidence>
<dbReference type="EMBL" id="OB667635">
    <property type="protein sequence ID" value="CAD7234053.1"/>
    <property type="molecule type" value="Genomic_DNA"/>
</dbReference>
<name>A0A7R8WT44_9CRUS</name>
<proteinExistence type="predicted"/>
<reference evidence="2" key="1">
    <citation type="submission" date="2020-11" db="EMBL/GenBank/DDBJ databases">
        <authorList>
            <person name="Tran Van P."/>
        </authorList>
    </citation>
    <scope>NUCLEOTIDE SEQUENCE</scope>
</reference>
<dbReference type="AlphaFoldDB" id="A0A7R8WT44"/>
<feature type="domain" description="DUF4806" evidence="1">
    <location>
        <begin position="73"/>
        <end position="137"/>
    </location>
</feature>
<sequence length="149" mass="16483">MTIDGSKGEELTVTRIPQPPREMTTLLAVRNVETNVLLRDTQKRLNKIEHLVGTSSAVCNAPESSAPIINGEPISSVKSLHEIEEKLKEDSNCLKSRILDLKCTTVQKSVYNVLAAFLSVKFATNFNFKGRGQKAAFGESILYKTIECE</sequence>
<organism evidence="2">
    <name type="scientific">Cyprideis torosa</name>
    <dbReference type="NCBI Taxonomy" id="163714"/>
    <lineage>
        <taxon>Eukaryota</taxon>
        <taxon>Metazoa</taxon>
        <taxon>Ecdysozoa</taxon>
        <taxon>Arthropoda</taxon>
        <taxon>Crustacea</taxon>
        <taxon>Oligostraca</taxon>
        <taxon>Ostracoda</taxon>
        <taxon>Podocopa</taxon>
        <taxon>Podocopida</taxon>
        <taxon>Cytherocopina</taxon>
        <taxon>Cytheroidea</taxon>
        <taxon>Cytherideidae</taxon>
        <taxon>Cyprideis</taxon>
    </lineage>
</organism>
<protein>
    <recommendedName>
        <fullName evidence="1">DUF4806 domain-containing protein</fullName>
    </recommendedName>
</protein>
<dbReference type="Pfam" id="PF16064">
    <property type="entry name" value="DUF4806"/>
    <property type="match status" value="1"/>
</dbReference>
<dbReference type="InterPro" id="IPR032071">
    <property type="entry name" value="DUF4806"/>
</dbReference>